<evidence type="ECO:0000256" key="1">
    <source>
        <dbReference type="SAM" id="MobiDB-lite"/>
    </source>
</evidence>
<feature type="compositionally biased region" description="Basic and acidic residues" evidence="1">
    <location>
        <begin position="137"/>
        <end position="149"/>
    </location>
</feature>
<accession>A0A9D4DDV4</accession>
<sequence length="162" mass="17901">MQPGLLRASSAAELLAFNKWYLRLVAPAGRALARLALYNRPMSLRSNNGPRRSASFRETGHIASDSIGTVPNGVQRAHRDCCPCRYTEIAAIDRLSAEHRPSVAIAETNPRGRVRWVCPLCSERRPRSQAETNGHMGPERDSPTLRHCELGSPTRPARTPVP</sequence>
<dbReference type="AlphaFoldDB" id="A0A9D4DDV4"/>
<dbReference type="Proteomes" id="UP000828390">
    <property type="component" value="Unassembled WGS sequence"/>
</dbReference>
<feature type="region of interest" description="Disordered" evidence="1">
    <location>
        <begin position="126"/>
        <end position="162"/>
    </location>
</feature>
<organism evidence="2 3">
    <name type="scientific">Dreissena polymorpha</name>
    <name type="common">Zebra mussel</name>
    <name type="synonym">Mytilus polymorpha</name>
    <dbReference type="NCBI Taxonomy" id="45954"/>
    <lineage>
        <taxon>Eukaryota</taxon>
        <taxon>Metazoa</taxon>
        <taxon>Spiralia</taxon>
        <taxon>Lophotrochozoa</taxon>
        <taxon>Mollusca</taxon>
        <taxon>Bivalvia</taxon>
        <taxon>Autobranchia</taxon>
        <taxon>Heteroconchia</taxon>
        <taxon>Euheterodonta</taxon>
        <taxon>Imparidentia</taxon>
        <taxon>Neoheterodontei</taxon>
        <taxon>Myida</taxon>
        <taxon>Dreissenoidea</taxon>
        <taxon>Dreissenidae</taxon>
        <taxon>Dreissena</taxon>
    </lineage>
</organism>
<evidence type="ECO:0000313" key="3">
    <source>
        <dbReference type="Proteomes" id="UP000828390"/>
    </source>
</evidence>
<protein>
    <submittedName>
        <fullName evidence="2">Uncharacterized protein</fullName>
    </submittedName>
</protein>
<keyword evidence="3" id="KW-1185">Reference proteome</keyword>
<reference evidence="2" key="1">
    <citation type="journal article" date="2019" name="bioRxiv">
        <title>The Genome of the Zebra Mussel, Dreissena polymorpha: A Resource for Invasive Species Research.</title>
        <authorList>
            <person name="McCartney M.A."/>
            <person name="Auch B."/>
            <person name="Kono T."/>
            <person name="Mallez S."/>
            <person name="Zhang Y."/>
            <person name="Obille A."/>
            <person name="Becker A."/>
            <person name="Abrahante J.E."/>
            <person name="Garbe J."/>
            <person name="Badalamenti J.P."/>
            <person name="Herman A."/>
            <person name="Mangelson H."/>
            <person name="Liachko I."/>
            <person name="Sullivan S."/>
            <person name="Sone E.D."/>
            <person name="Koren S."/>
            <person name="Silverstein K.A.T."/>
            <person name="Beckman K.B."/>
            <person name="Gohl D.M."/>
        </authorList>
    </citation>
    <scope>NUCLEOTIDE SEQUENCE</scope>
    <source>
        <strain evidence="2">Duluth1</strain>
        <tissue evidence="2">Whole animal</tissue>
    </source>
</reference>
<dbReference type="EMBL" id="JAIWYP010000010">
    <property type="protein sequence ID" value="KAH3746863.1"/>
    <property type="molecule type" value="Genomic_DNA"/>
</dbReference>
<name>A0A9D4DDV4_DREPO</name>
<gene>
    <name evidence="2" type="ORF">DPMN_181280</name>
</gene>
<evidence type="ECO:0000313" key="2">
    <source>
        <dbReference type="EMBL" id="KAH3746863.1"/>
    </source>
</evidence>
<reference evidence="2" key="2">
    <citation type="submission" date="2020-11" db="EMBL/GenBank/DDBJ databases">
        <authorList>
            <person name="McCartney M.A."/>
            <person name="Auch B."/>
            <person name="Kono T."/>
            <person name="Mallez S."/>
            <person name="Becker A."/>
            <person name="Gohl D.M."/>
            <person name="Silverstein K.A.T."/>
            <person name="Koren S."/>
            <person name="Bechman K.B."/>
            <person name="Herman A."/>
            <person name="Abrahante J.E."/>
            <person name="Garbe J."/>
        </authorList>
    </citation>
    <scope>NUCLEOTIDE SEQUENCE</scope>
    <source>
        <strain evidence="2">Duluth1</strain>
        <tissue evidence="2">Whole animal</tissue>
    </source>
</reference>
<proteinExistence type="predicted"/>
<comment type="caution">
    <text evidence="2">The sequence shown here is derived from an EMBL/GenBank/DDBJ whole genome shotgun (WGS) entry which is preliminary data.</text>
</comment>